<dbReference type="EMBL" id="BAABHM010000012">
    <property type="protein sequence ID" value="GAA4706669.1"/>
    <property type="molecule type" value="Genomic_DNA"/>
</dbReference>
<evidence type="ECO:0000313" key="1">
    <source>
        <dbReference type="EMBL" id="GAA4706669.1"/>
    </source>
</evidence>
<name>A0ABP8XFN8_9MICO</name>
<comment type="caution">
    <text evidence="1">The sequence shown here is derived from an EMBL/GenBank/DDBJ whole genome shotgun (WGS) entry which is preliminary data.</text>
</comment>
<protein>
    <submittedName>
        <fullName evidence="1">Uncharacterized protein</fullName>
    </submittedName>
</protein>
<evidence type="ECO:0000313" key="2">
    <source>
        <dbReference type="Proteomes" id="UP001500843"/>
    </source>
</evidence>
<reference evidence="2" key="1">
    <citation type="journal article" date="2019" name="Int. J. Syst. Evol. Microbiol.">
        <title>The Global Catalogue of Microorganisms (GCM) 10K type strain sequencing project: providing services to taxonomists for standard genome sequencing and annotation.</title>
        <authorList>
            <consortium name="The Broad Institute Genomics Platform"/>
            <consortium name="The Broad Institute Genome Sequencing Center for Infectious Disease"/>
            <person name="Wu L."/>
            <person name="Ma J."/>
        </authorList>
    </citation>
    <scope>NUCLEOTIDE SEQUENCE [LARGE SCALE GENOMIC DNA]</scope>
    <source>
        <strain evidence="2">JCM 17975</strain>
    </source>
</reference>
<keyword evidence="2" id="KW-1185">Reference proteome</keyword>
<accession>A0ABP8XFN8</accession>
<organism evidence="1 2">
    <name type="scientific">Promicromonospora umidemergens</name>
    <dbReference type="NCBI Taxonomy" id="629679"/>
    <lineage>
        <taxon>Bacteria</taxon>
        <taxon>Bacillati</taxon>
        <taxon>Actinomycetota</taxon>
        <taxon>Actinomycetes</taxon>
        <taxon>Micrococcales</taxon>
        <taxon>Promicromonosporaceae</taxon>
        <taxon>Promicromonospora</taxon>
    </lineage>
</organism>
<dbReference type="RefSeq" id="WP_253869308.1">
    <property type="nucleotide sequence ID" value="NZ_BAABHM010000012.1"/>
</dbReference>
<proteinExistence type="predicted"/>
<sequence>MFPFYGSIDPAGYTFFNVDQSLHLLGEVVSMLRIRTLKLEEYYALRIVTHLCSVHVRPGLSIVFDGTSTAIVAERDLLSDYAKYFARPELFLIAPRDVERLPG</sequence>
<dbReference type="Proteomes" id="UP001500843">
    <property type="component" value="Unassembled WGS sequence"/>
</dbReference>
<gene>
    <name evidence="1" type="ORF">GCM10023198_31130</name>
</gene>